<comment type="caution">
    <text evidence="2">The sequence shown here is derived from an EMBL/GenBank/DDBJ whole genome shotgun (WGS) entry which is preliminary data.</text>
</comment>
<reference evidence="2 3" key="1">
    <citation type="journal article" date="2019" name="Sci. Transl. Med.">
        <title>Quorum sensing between bacterial species on the skin protects against epidermal injury in atopic dermatitis.</title>
        <authorList>
            <person name="Williams M.R."/>
        </authorList>
    </citation>
    <scope>NUCLEOTIDE SEQUENCE [LARGE SCALE GENOMIC DNA]</scope>
    <source>
        <strain evidence="2 3">H8</strain>
    </source>
</reference>
<evidence type="ECO:0000313" key="3">
    <source>
        <dbReference type="Proteomes" id="UP000291949"/>
    </source>
</evidence>
<name>A0A7Z7YSW6_STACP</name>
<evidence type="ECO:0000313" key="2">
    <source>
        <dbReference type="EMBL" id="TBW74083.1"/>
    </source>
</evidence>
<dbReference type="EMBL" id="SCHC01000170">
    <property type="protein sequence ID" value="TBW74083.1"/>
    <property type="molecule type" value="Genomic_DNA"/>
</dbReference>
<sequence>MKKIHENYKKRIKFLYFTLGTIMLVFMFFALVMTMGTDILSFFNVETLKKVIASKIKASEGFMTFVWYIAYGLPYIFAIGLFIDFYEWIRGRFHD</sequence>
<feature type="transmembrane region" description="Helical" evidence="1">
    <location>
        <begin position="65"/>
        <end position="86"/>
    </location>
</feature>
<keyword evidence="1" id="KW-0812">Transmembrane</keyword>
<gene>
    <name evidence="2" type="ORF">EQ811_13320</name>
</gene>
<protein>
    <submittedName>
        <fullName evidence="2">DUF334 domain-containing protein</fullName>
    </submittedName>
</protein>
<evidence type="ECO:0000256" key="1">
    <source>
        <dbReference type="SAM" id="Phobius"/>
    </source>
</evidence>
<feature type="transmembrane region" description="Helical" evidence="1">
    <location>
        <begin position="12"/>
        <end position="33"/>
    </location>
</feature>
<dbReference type="AlphaFoldDB" id="A0A7Z7YSW6"/>
<keyword evidence="1" id="KW-1133">Transmembrane helix</keyword>
<dbReference type="InterPro" id="IPR005602">
    <property type="entry name" value="DUF334"/>
</dbReference>
<organism evidence="2 3">
    <name type="scientific">Staphylococcus capitis</name>
    <dbReference type="NCBI Taxonomy" id="29388"/>
    <lineage>
        <taxon>Bacteria</taxon>
        <taxon>Bacillati</taxon>
        <taxon>Bacillota</taxon>
        <taxon>Bacilli</taxon>
        <taxon>Bacillales</taxon>
        <taxon>Staphylococcaceae</taxon>
        <taxon>Staphylococcus</taxon>
    </lineage>
</organism>
<keyword evidence="1" id="KW-0472">Membrane</keyword>
<accession>A0A7Z7YSW6</accession>
<dbReference type="Pfam" id="PF03904">
    <property type="entry name" value="DUF334"/>
    <property type="match status" value="1"/>
</dbReference>
<dbReference type="Proteomes" id="UP000291949">
    <property type="component" value="Unassembled WGS sequence"/>
</dbReference>
<proteinExistence type="predicted"/>